<evidence type="ECO:0000256" key="2">
    <source>
        <dbReference type="ARBA" id="ARBA00022695"/>
    </source>
</evidence>
<keyword evidence="2 3" id="KW-0548">Nucleotidyltransferase</keyword>
<comment type="caution">
    <text evidence="3">The sequence shown here is derived from an EMBL/GenBank/DDBJ whole genome shotgun (WGS) entry which is preliminary data.</text>
</comment>
<dbReference type="NCBIfam" id="NF001183">
    <property type="entry name" value="PRK00155.1-3"/>
    <property type="match status" value="1"/>
</dbReference>
<evidence type="ECO:0000313" key="4">
    <source>
        <dbReference type="Proteomes" id="UP000255036"/>
    </source>
</evidence>
<dbReference type="PANTHER" id="PTHR43015:SF1">
    <property type="entry name" value="D-RIBITOL-5-PHOSPHATE CYTIDYLYLTRANSFERASE"/>
    <property type="match status" value="1"/>
</dbReference>
<dbReference type="FunFam" id="3.90.550.10:FF:000003">
    <property type="entry name" value="2-C-methyl-D-erythritol 4-phosphate cytidylyltransferase"/>
    <property type="match status" value="1"/>
</dbReference>
<sequence length="238" mass="26989">MNYALIFAGGTGARMNTKTRPKQFLEVYGKDIIIYTLEHYENHKDIDGIIVVCLKEWIEYLKKIIKKNGLEKIKWIVEGGETGQESIYNGIHKLMQEVPEDSTVLVHDGVRPIIDEDLITRNIKSVKEHGSGITVVPAVETIVLENDGNCVTDIYERSKCKMAKAPQCFILKDVYDAHQKAIKEGKKNFIDTASIMHHYGYKLITVEGNSENIKITNPVDYYLLKAILDAKENSQIFG</sequence>
<dbReference type="Gene3D" id="3.90.550.10">
    <property type="entry name" value="Spore Coat Polysaccharide Biosynthesis Protein SpsA, Chain A"/>
    <property type="match status" value="1"/>
</dbReference>
<reference evidence="3 4" key="1">
    <citation type="submission" date="2018-07" db="EMBL/GenBank/DDBJ databases">
        <title>Anaerosacharophilus polymeroproducens gen. nov. sp. nov., an anaerobic bacterium isolated from salt field.</title>
        <authorList>
            <person name="Kim W."/>
            <person name="Yang S.-H."/>
            <person name="Oh J."/>
            <person name="Lee J.-H."/>
            <person name="Kwon K.K."/>
        </authorList>
    </citation>
    <scope>NUCLEOTIDE SEQUENCE [LARGE SCALE GENOMIC DNA]</scope>
    <source>
        <strain evidence="3 4">MCWD5</strain>
    </source>
</reference>
<dbReference type="GO" id="GO:0005829">
    <property type="term" value="C:cytosol"/>
    <property type="evidence" value="ECO:0007669"/>
    <property type="project" value="TreeGrafter"/>
</dbReference>
<dbReference type="Proteomes" id="UP000255036">
    <property type="component" value="Unassembled WGS sequence"/>
</dbReference>
<dbReference type="Pfam" id="PF01128">
    <property type="entry name" value="IspD"/>
    <property type="match status" value="1"/>
</dbReference>
<dbReference type="EMBL" id="QRCT01000050">
    <property type="protein sequence ID" value="RDU22114.1"/>
    <property type="molecule type" value="Genomic_DNA"/>
</dbReference>
<dbReference type="GO" id="GO:0008299">
    <property type="term" value="P:isoprenoid biosynthetic process"/>
    <property type="evidence" value="ECO:0007669"/>
    <property type="project" value="InterPro"/>
</dbReference>
<dbReference type="SUPFAM" id="SSF53448">
    <property type="entry name" value="Nucleotide-diphospho-sugar transferases"/>
    <property type="match status" value="1"/>
</dbReference>
<dbReference type="InterPro" id="IPR029044">
    <property type="entry name" value="Nucleotide-diphossugar_trans"/>
</dbReference>
<proteinExistence type="predicted"/>
<dbReference type="AlphaFoldDB" id="A0A371ARF3"/>
<dbReference type="InterPro" id="IPR034683">
    <property type="entry name" value="IspD/TarI"/>
</dbReference>
<protein>
    <submittedName>
        <fullName evidence="3">2-C-methyl-D-erythritol 4-phosphate cytidylyltransferase</fullName>
    </submittedName>
</protein>
<accession>A0A371ARF3</accession>
<evidence type="ECO:0000256" key="1">
    <source>
        <dbReference type="ARBA" id="ARBA00022679"/>
    </source>
</evidence>
<keyword evidence="4" id="KW-1185">Reference proteome</keyword>
<evidence type="ECO:0000313" key="3">
    <source>
        <dbReference type="EMBL" id="RDU22114.1"/>
    </source>
</evidence>
<organism evidence="3 4">
    <name type="scientific">Anaerosacchariphilus polymeriproducens</name>
    <dbReference type="NCBI Taxonomy" id="1812858"/>
    <lineage>
        <taxon>Bacteria</taxon>
        <taxon>Bacillati</taxon>
        <taxon>Bacillota</taxon>
        <taxon>Clostridia</taxon>
        <taxon>Lachnospirales</taxon>
        <taxon>Lachnospiraceae</taxon>
        <taxon>Anaerosacchariphilus</taxon>
    </lineage>
</organism>
<keyword evidence="1 3" id="KW-0808">Transferase</keyword>
<dbReference type="RefSeq" id="WP_115483289.1">
    <property type="nucleotide sequence ID" value="NZ_QRCT01000050.1"/>
</dbReference>
<dbReference type="GO" id="GO:0050518">
    <property type="term" value="F:2-C-methyl-D-erythritol 4-phosphate cytidylyltransferase activity"/>
    <property type="evidence" value="ECO:0007669"/>
    <property type="project" value="UniProtKB-ARBA"/>
</dbReference>
<gene>
    <name evidence="3" type="ORF">DWV06_16425</name>
</gene>
<dbReference type="OrthoDB" id="9806837at2"/>
<dbReference type="InterPro" id="IPR018294">
    <property type="entry name" value="ISPD_synthase_CS"/>
</dbReference>
<name>A0A371ARF3_9FIRM</name>
<dbReference type="PROSITE" id="PS01295">
    <property type="entry name" value="ISPD"/>
    <property type="match status" value="1"/>
</dbReference>
<dbReference type="CDD" id="cd02516">
    <property type="entry name" value="CDP-ME_synthetase"/>
    <property type="match status" value="1"/>
</dbReference>
<dbReference type="PANTHER" id="PTHR43015">
    <property type="entry name" value="D-RIBITOL-5-PHOSPHATE CYTIDYLYLTRANSFERASE"/>
    <property type="match status" value="1"/>
</dbReference>